<organism evidence="3 4">
    <name type="scientific">Sinanodonta woodiana</name>
    <name type="common">Chinese pond mussel</name>
    <name type="synonym">Anodonta woodiana</name>
    <dbReference type="NCBI Taxonomy" id="1069815"/>
    <lineage>
        <taxon>Eukaryota</taxon>
        <taxon>Metazoa</taxon>
        <taxon>Spiralia</taxon>
        <taxon>Lophotrochozoa</taxon>
        <taxon>Mollusca</taxon>
        <taxon>Bivalvia</taxon>
        <taxon>Autobranchia</taxon>
        <taxon>Heteroconchia</taxon>
        <taxon>Palaeoheterodonta</taxon>
        <taxon>Unionida</taxon>
        <taxon>Unionoidea</taxon>
        <taxon>Unionidae</taxon>
        <taxon>Unioninae</taxon>
        <taxon>Sinanodonta</taxon>
    </lineage>
</organism>
<reference evidence="3 4" key="1">
    <citation type="submission" date="2024-11" db="EMBL/GenBank/DDBJ databases">
        <title>Chromosome-level genome assembly of the freshwater bivalve Anodonta woodiana.</title>
        <authorList>
            <person name="Chen X."/>
        </authorList>
    </citation>
    <scope>NUCLEOTIDE SEQUENCE [LARGE SCALE GENOMIC DNA]</scope>
    <source>
        <strain evidence="3">MN2024</strain>
        <tissue evidence="3">Gills</tissue>
    </source>
</reference>
<name>A0ABD3X7A2_SINWO</name>
<dbReference type="PANTHER" id="PTHR15907">
    <property type="entry name" value="DUF614 FAMILY PROTEIN-RELATED"/>
    <property type="match status" value="1"/>
</dbReference>
<protein>
    <recommendedName>
        <fullName evidence="5">Cornifelin</fullName>
    </recommendedName>
</protein>
<dbReference type="InterPro" id="IPR006461">
    <property type="entry name" value="PLAC_motif_containing"/>
</dbReference>
<evidence type="ECO:0000256" key="1">
    <source>
        <dbReference type="ARBA" id="ARBA00009024"/>
    </source>
</evidence>
<feature type="compositionally biased region" description="Polar residues" evidence="2">
    <location>
        <begin position="10"/>
        <end position="22"/>
    </location>
</feature>
<sequence>MSQVAPHPSNPKSSEGATTNQPLHYGPPGHNPNVQYAPQPGYPQMQMTQPSHYNSTNTTVVINQQPQQHHHSHRDWSTGVCGCLEDATSCLLTWCCTPCYSCYLSAHLGESCCLPMCFGPTECVPAFGWPAPWLVALRVKVREANKIRGSIMGDCCTVCCCPLCVMCQLKREYDYVQQHPE</sequence>
<comment type="caution">
    <text evidence="3">The sequence shown here is derived from an EMBL/GenBank/DDBJ whole genome shotgun (WGS) entry which is preliminary data.</text>
</comment>
<gene>
    <name evidence="3" type="ORF">ACJMK2_028335</name>
</gene>
<dbReference type="Proteomes" id="UP001634394">
    <property type="component" value="Unassembled WGS sequence"/>
</dbReference>
<evidence type="ECO:0000313" key="3">
    <source>
        <dbReference type="EMBL" id="KAL3881952.1"/>
    </source>
</evidence>
<evidence type="ECO:0008006" key="5">
    <source>
        <dbReference type="Google" id="ProtNLM"/>
    </source>
</evidence>
<dbReference type="NCBIfam" id="TIGR01571">
    <property type="entry name" value="A_thal_Cys_rich"/>
    <property type="match status" value="1"/>
</dbReference>
<comment type="similarity">
    <text evidence="1">Belongs to the cornifelin family.</text>
</comment>
<dbReference type="AlphaFoldDB" id="A0ABD3X7A2"/>
<dbReference type="EMBL" id="JBJQND010000003">
    <property type="protein sequence ID" value="KAL3881952.1"/>
    <property type="molecule type" value="Genomic_DNA"/>
</dbReference>
<evidence type="ECO:0000256" key="2">
    <source>
        <dbReference type="SAM" id="MobiDB-lite"/>
    </source>
</evidence>
<proteinExistence type="inferred from homology"/>
<dbReference type="Pfam" id="PF04749">
    <property type="entry name" value="PLAC8"/>
    <property type="match status" value="1"/>
</dbReference>
<keyword evidence="4" id="KW-1185">Reference proteome</keyword>
<evidence type="ECO:0000313" key="4">
    <source>
        <dbReference type="Proteomes" id="UP001634394"/>
    </source>
</evidence>
<feature type="region of interest" description="Disordered" evidence="2">
    <location>
        <begin position="1"/>
        <end position="36"/>
    </location>
</feature>
<accession>A0ABD3X7A2</accession>